<dbReference type="EMBL" id="MRWE01000012">
    <property type="protein sequence ID" value="ORJ25837.1"/>
    <property type="molecule type" value="Genomic_DNA"/>
</dbReference>
<dbReference type="AlphaFoldDB" id="A0A1X0WGA7"/>
<protein>
    <submittedName>
        <fullName evidence="1">Uncharacterized protein</fullName>
    </submittedName>
</protein>
<dbReference type="Proteomes" id="UP000192536">
    <property type="component" value="Unassembled WGS sequence"/>
</dbReference>
<gene>
    <name evidence="1" type="ORF">BS640_09285</name>
</gene>
<evidence type="ECO:0000313" key="2">
    <source>
        <dbReference type="Proteomes" id="UP000192536"/>
    </source>
</evidence>
<name>A0A1X0WGA7_9GAMM</name>
<keyword evidence="2" id="KW-1185">Reference proteome</keyword>
<dbReference type="GeneID" id="93566689"/>
<reference evidence="1 2" key="1">
    <citation type="journal article" date="2017" name="Int. J. Syst. Evol. Microbiol.">
        <title>Rouxiella badensis sp. nov. and Rouxiella silvae sp. nov. isolated from peat bog soil in Germany and emendation of the genus description.</title>
        <authorList>
            <person name="Le Fleche-Mateos A."/>
            <person name="Kugler J.H."/>
            <person name="Hansen S.H."/>
            <person name="Syldatk C."/>
            <person name="Hausmann R."/>
            <person name="Lomprez F."/>
            <person name="Vandenbogaert M."/>
            <person name="Manuguerra J.C."/>
            <person name="Grimont P.A."/>
        </authorList>
    </citation>
    <scope>NUCLEOTIDE SEQUENCE [LARGE SCALE GENOMIC DNA]</scope>
    <source>
        <strain evidence="1 2">DSM 100043</strain>
    </source>
</reference>
<organism evidence="1 2">
    <name type="scientific">Rouxiella badensis</name>
    <dbReference type="NCBI Taxonomy" id="1646377"/>
    <lineage>
        <taxon>Bacteria</taxon>
        <taxon>Pseudomonadati</taxon>
        <taxon>Pseudomonadota</taxon>
        <taxon>Gammaproteobacteria</taxon>
        <taxon>Enterobacterales</taxon>
        <taxon>Yersiniaceae</taxon>
        <taxon>Rouxiella</taxon>
    </lineage>
</organism>
<evidence type="ECO:0000313" key="1">
    <source>
        <dbReference type="EMBL" id="ORJ25837.1"/>
    </source>
</evidence>
<accession>A0A1X0WGA7</accession>
<comment type="caution">
    <text evidence="1">The sequence shown here is derived from an EMBL/GenBank/DDBJ whole genome shotgun (WGS) entry which is preliminary data.</text>
</comment>
<sequence>MQFSESEIQPLWDEVARIIGEGVIELRHRGEPLTADSLIDYLEHKLSTAGVQQRILIGAAVNLLKADRRS</sequence>
<dbReference type="RefSeq" id="WP_017491943.1">
    <property type="nucleotide sequence ID" value="NZ_CP049603.1"/>
</dbReference>
<proteinExistence type="predicted"/>